<dbReference type="GO" id="GO:0140359">
    <property type="term" value="F:ABC-type transporter activity"/>
    <property type="evidence" value="ECO:0007669"/>
    <property type="project" value="InterPro"/>
</dbReference>
<sequence length="260" mass="29034">MRGFNVLLHKEFREAWRSRKFLWIPLVFALLGMSDPLTNYYMIDILNAVGNVPEGFEMLLPELMPVDLLQASIGQFQTIGLLVIMATFVGSISKERANGMATLLYVRPISFAAYFLSKLTVLSVIGLVSIIAGFTGSVYYTVILYGSFDVATLLASFCTYYVWLVFVLAVTLLMSAAFKTTIATAFTFIVIFVGQIIDALVGSFWTISPWKMPAYGVQLIRGTMEMSDYWWSILITVVLLIACIVLGIWTMKKNAAMTKI</sequence>
<feature type="transmembrane region" description="Helical" evidence="1">
    <location>
        <begin position="185"/>
        <end position="207"/>
    </location>
</feature>
<feature type="transmembrane region" description="Helical" evidence="1">
    <location>
        <begin position="21"/>
        <end position="43"/>
    </location>
</feature>
<feature type="transmembrane region" description="Helical" evidence="1">
    <location>
        <begin position="160"/>
        <end position="178"/>
    </location>
</feature>
<name>A0AAX3WYT6_9BACI</name>
<dbReference type="AlphaFoldDB" id="A0AAX3WYT6"/>
<evidence type="ECO:0000313" key="3">
    <source>
        <dbReference type="Proteomes" id="UP001178322"/>
    </source>
</evidence>
<dbReference type="GO" id="GO:0005886">
    <property type="term" value="C:plasma membrane"/>
    <property type="evidence" value="ECO:0007669"/>
    <property type="project" value="UniProtKB-SubCell"/>
</dbReference>
<keyword evidence="1" id="KW-0472">Membrane</keyword>
<reference evidence="2" key="1">
    <citation type="submission" date="2023-05" db="EMBL/GenBank/DDBJ databases">
        <title>Comparative genomics of Bacillaceae isolates and their secondary metabolite potential.</title>
        <authorList>
            <person name="Song L."/>
            <person name="Nielsen L.J."/>
            <person name="Mohite O."/>
            <person name="Xu X."/>
            <person name="Weber T."/>
            <person name="Kovacs A.T."/>
        </authorList>
    </citation>
    <scope>NUCLEOTIDE SEQUENCE</scope>
    <source>
        <strain evidence="2">LY1</strain>
    </source>
</reference>
<keyword evidence="1" id="KW-0812">Transmembrane</keyword>
<protein>
    <submittedName>
        <fullName evidence="2">ABC transporter permease subunit</fullName>
    </submittedName>
</protein>
<dbReference type="Pfam" id="PF12679">
    <property type="entry name" value="ABC2_membrane_2"/>
    <property type="match status" value="1"/>
</dbReference>
<organism evidence="2 3">
    <name type="scientific">Lysinibacillus pakistanensis</name>
    <dbReference type="NCBI Taxonomy" id="759811"/>
    <lineage>
        <taxon>Bacteria</taxon>
        <taxon>Bacillati</taxon>
        <taxon>Bacillota</taxon>
        <taxon>Bacilli</taxon>
        <taxon>Bacillales</taxon>
        <taxon>Bacillaceae</taxon>
        <taxon>Lysinibacillus</taxon>
    </lineage>
</organism>
<dbReference type="EMBL" id="CP126101">
    <property type="protein sequence ID" value="WHY51806.1"/>
    <property type="molecule type" value="Genomic_DNA"/>
</dbReference>
<feature type="transmembrane region" description="Helical" evidence="1">
    <location>
        <begin position="229"/>
        <end position="249"/>
    </location>
</feature>
<feature type="transmembrane region" description="Helical" evidence="1">
    <location>
        <begin position="111"/>
        <end position="140"/>
    </location>
</feature>
<gene>
    <name evidence="2" type="ORF">QNH24_00780</name>
</gene>
<evidence type="ECO:0000256" key="1">
    <source>
        <dbReference type="SAM" id="Phobius"/>
    </source>
</evidence>
<proteinExistence type="predicted"/>
<keyword evidence="1" id="KW-1133">Transmembrane helix</keyword>
<accession>A0AAX3WYT6</accession>
<dbReference type="Proteomes" id="UP001178322">
    <property type="component" value="Chromosome"/>
</dbReference>
<evidence type="ECO:0000313" key="2">
    <source>
        <dbReference type="EMBL" id="WHY51806.1"/>
    </source>
</evidence>
<feature type="transmembrane region" description="Helical" evidence="1">
    <location>
        <begin position="68"/>
        <end position="90"/>
    </location>
</feature>
<dbReference type="RefSeq" id="WP_054771954.1">
    <property type="nucleotide sequence ID" value="NZ_CP126101.1"/>
</dbReference>